<dbReference type="PROSITE" id="PS51746">
    <property type="entry name" value="PPM_2"/>
    <property type="match status" value="1"/>
</dbReference>
<accession>A0A1G8X0I3</accession>
<dbReference type="SMART" id="SM00331">
    <property type="entry name" value="PP2C_SIG"/>
    <property type="match status" value="1"/>
</dbReference>
<dbReference type="Gene3D" id="3.60.40.10">
    <property type="entry name" value="PPM-type phosphatase domain"/>
    <property type="match status" value="1"/>
</dbReference>
<dbReference type="SMART" id="SM00332">
    <property type="entry name" value="PP2Cc"/>
    <property type="match status" value="1"/>
</dbReference>
<protein>
    <submittedName>
        <fullName evidence="2">Protein phosphatase</fullName>
    </submittedName>
</protein>
<dbReference type="SUPFAM" id="SSF81606">
    <property type="entry name" value="PP2C-like"/>
    <property type="match status" value="1"/>
</dbReference>
<dbReference type="CDD" id="cd00143">
    <property type="entry name" value="PP2Cc"/>
    <property type="match status" value="1"/>
</dbReference>
<dbReference type="STRING" id="426701.SAMN04488098_100560"/>
<dbReference type="InterPro" id="IPR001932">
    <property type="entry name" value="PPM-type_phosphatase-like_dom"/>
</dbReference>
<dbReference type="Proteomes" id="UP000199433">
    <property type="component" value="Unassembled WGS sequence"/>
</dbReference>
<evidence type="ECO:0000313" key="3">
    <source>
        <dbReference type="Proteomes" id="UP000199433"/>
    </source>
</evidence>
<dbReference type="Pfam" id="PF13672">
    <property type="entry name" value="PP2C_2"/>
    <property type="match status" value="1"/>
</dbReference>
<dbReference type="PANTHER" id="PTHR47992">
    <property type="entry name" value="PROTEIN PHOSPHATASE"/>
    <property type="match status" value="1"/>
</dbReference>
<evidence type="ECO:0000259" key="1">
    <source>
        <dbReference type="PROSITE" id="PS51746"/>
    </source>
</evidence>
<feature type="domain" description="PPM-type phosphatase" evidence="1">
    <location>
        <begin position="1"/>
        <end position="231"/>
    </location>
</feature>
<gene>
    <name evidence="2" type="ORF">SAMN04488098_100560</name>
</gene>
<dbReference type="GO" id="GO:0004722">
    <property type="term" value="F:protein serine/threonine phosphatase activity"/>
    <property type="evidence" value="ECO:0007669"/>
    <property type="project" value="InterPro"/>
</dbReference>
<dbReference type="RefSeq" id="WP_091265029.1">
    <property type="nucleotide sequence ID" value="NZ_FNFK01000005.1"/>
</dbReference>
<dbReference type="NCBIfam" id="NF033484">
    <property type="entry name" value="Stp1_PP2C_phos"/>
    <property type="match status" value="1"/>
</dbReference>
<dbReference type="OrthoDB" id="9801841at2"/>
<dbReference type="AlphaFoldDB" id="A0A1G8X0I3"/>
<name>A0A1G8X0I3_9LACT</name>
<keyword evidence="3" id="KW-1185">Reference proteome</keyword>
<sequence length="242" mass="27154">MRTINQDFVELFYNQADQLLAILCDGMGGHKAGDIASEMAVMQLGHRWQETAFATSADVKEWLDRQINIENQRIYRVARTYNDLQGMGTTLVTAAFINEAIVIANVGDSRAYQLNADDDMRLITVDHSFANELRLSGEITEEEAKNHHQRHTLTRSLGVFDKVMIDFFELNKEETQLILLCSDGLSNGIDRKEMNNIVQSELNLSSKAEALIDASLKNGSTDNITVCLIDLTEQSQNVRRGA</sequence>
<dbReference type="EMBL" id="FNFK01000005">
    <property type="protein sequence ID" value="SDJ84158.1"/>
    <property type="molecule type" value="Genomic_DNA"/>
</dbReference>
<dbReference type="InterPro" id="IPR036457">
    <property type="entry name" value="PPM-type-like_dom_sf"/>
</dbReference>
<proteinExistence type="predicted"/>
<dbReference type="InterPro" id="IPR015655">
    <property type="entry name" value="PP2C"/>
</dbReference>
<evidence type="ECO:0000313" key="2">
    <source>
        <dbReference type="EMBL" id="SDJ84158.1"/>
    </source>
</evidence>
<reference evidence="3" key="1">
    <citation type="submission" date="2016-10" db="EMBL/GenBank/DDBJ databases">
        <authorList>
            <person name="Varghese N."/>
            <person name="Submissions S."/>
        </authorList>
    </citation>
    <scope>NUCLEOTIDE SEQUENCE [LARGE SCALE GENOMIC DNA]</scope>
    <source>
        <strain evidence="3">DSM 19181</strain>
    </source>
</reference>
<organism evidence="2 3">
    <name type="scientific">Alkalibacterium thalassium</name>
    <dbReference type="NCBI Taxonomy" id="426701"/>
    <lineage>
        <taxon>Bacteria</taxon>
        <taxon>Bacillati</taxon>
        <taxon>Bacillota</taxon>
        <taxon>Bacilli</taxon>
        <taxon>Lactobacillales</taxon>
        <taxon>Carnobacteriaceae</taxon>
        <taxon>Alkalibacterium</taxon>
    </lineage>
</organism>